<proteinExistence type="predicted"/>
<dbReference type="PANTHER" id="PTHR43591:SF24">
    <property type="entry name" value="2-METHOXY-6-POLYPRENYL-1,4-BENZOQUINOL METHYLASE, MITOCHONDRIAL"/>
    <property type="match status" value="1"/>
</dbReference>
<evidence type="ECO:0000313" key="2">
    <source>
        <dbReference type="EMBL" id="CAA9423000.1"/>
    </source>
</evidence>
<sequence>MTQADRVFAGSVPEIYDQVLVPLIFAPFAADMAARVERLAPGAVLETAAGSGAVTRVLLPRLGPEACYAATDLSQPMLDRAAAVLAGDARLAWRQADAMALPYEDGAFDVVLCQFGVMFFPDRVAAYREARRVLKPGGRFLLSAWDRVLANDFTRAVMDGLRAHFPDDPPSFMARTPHGYHDPTRIEADLRAAGFAEIRVEPVEAEGQAASARDPAVGMCQGSPMRGEIEARDPDGLEPATDAAAQEVARRFGEGPIRGRLRAWVAEGVA</sequence>
<reference evidence="2" key="1">
    <citation type="submission" date="2020-02" db="EMBL/GenBank/DDBJ databases">
        <authorList>
            <person name="Meier V. D."/>
        </authorList>
    </citation>
    <scope>NUCLEOTIDE SEQUENCE</scope>
    <source>
        <strain evidence="2">AVDCRST_MAG15</strain>
    </source>
</reference>
<gene>
    <name evidence="2" type="ORF">AVDCRST_MAG15-2314</name>
</gene>
<dbReference type="InterPro" id="IPR029063">
    <property type="entry name" value="SAM-dependent_MTases_sf"/>
</dbReference>
<accession>A0A6J4PYA2</accession>
<dbReference type="PANTHER" id="PTHR43591">
    <property type="entry name" value="METHYLTRANSFERASE"/>
    <property type="match status" value="1"/>
</dbReference>
<organism evidence="2">
    <name type="scientific">uncultured Rubellimicrobium sp</name>
    <dbReference type="NCBI Taxonomy" id="543078"/>
    <lineage>
        <taxon>Bacteria</taxon>
        <taxon>Pseudomonadati</taxon>
        <taxon>Pseudomonadota</taxon>
        <taxon>Alphaproteobacteria</taxon>
        <taxon>Rhodobacterales</taxon>
        <taxon>Roseobacteraceae</taxon>
        <taxon>Rubellimicrobium</taxon>
        <taxon>environmental samples</taxon>
    </lineage>
</organism>
<dbReference type="GO" id="GO:0008757">
    <property type="term" value="F:S-adenosylmethionine-dependent methyltransferase activity"/>
    <property type="evidence" value="ECO:0007669"/>
    <property type="project" value="InterPro"/>
</dbReference>
<dbReference type="InterPro" id="IPR013216">
    <property type="entry name" value="Methyltransf_11"/>
</dbReference>
<feature type="domain" description="Methyltransferase type 11" evidence="1">
    <location>
        <begin position="45"/>
        <end position="141"/>
    </location>
</feature>
<dbReference type="CDD" id="cd02440">
    <property type="entry name" value="AdoMet_MTases"/>
    <property type="match status" value="1"/>
</dbReference>
<protein>
    <recommendedName>
        <fullName evidence="1">Methyltransferase type 11 domain-containing protein</fullName>
    </recommendedName>
</protein>
<dbReference type="Pfam" id="PF08241">
    <property type="entry name" value="Methyltransf_11"/>
    <property type="match status" value="1"/>
</dbReference>
<dbReference type="AlphaFoldDB" id="A0A6J4PYA2"/>
<dbReference type="Gene3D" id="3.40.50.150">
    <property type="entry name" value="Vaccinia Virus protein VP39"/>
    <property type="match status" value="1"/>
</dbReference>
<dbReference type="EMBL" id="CADCUU010000344">
    <property type="protein sequence ID" value="CAA9423000.1"/>
    <property type="molecule type" value="Genomic_DNA"/>
</dbReference>
<evidence type="ECO:0000259" key="1">
    <source>
        <dbReference type="Pfam" id="PF08241"/>
    </source>
</evidence>
<name>A0A6J4PYA2_9RHOB</name>
<dbReference type="SUPFAM" id="SSF53335">
    <property type="entry name" value="S-adenosyl-L-methionine-dependent methyltransferases"/>
    <property type="match status" value="1"/>
</dbReference>